<keyword evidence="4" id="KW-0812">Transmembrane</keyword>
<gene>
    <name evidence="13" type="primary">Necator_chrIII.g10677</name>
    <name evidence="13" type="ORF">RB195_009912</name>
</gene>
<evidence type="ECO:0000256" key="6">
    <source>
        <dbReference type="ARBA" id="ARBA00022946"/>
    </source>
</evidence>
<dbReference type="InterPro" id="IPR018507">
    <property type="entry name" value="Cyt_c_oxidase_su6a_CS"/>
</dbReference>
<accession>A0ABR1CWP0</accession>
<comment type="subcellular location">
    <subcellularLocation>
        <location evidence="1">Mitochondrion inner membrane</location>
        <topology evidence="1">Single-pass membrane protein</topology>
    </subcellularLocation>
</comment>
<keyword evidence="6" id="KW-0809">Transit peptide</keyword>
<protein>
    <recommendedName>
        <fullName evidence="12">Cytochrome c oxidase subunit</fullName>
    </recommendedName>
    <alternativeName>
        <fullName evidence="12">Cytochrome c oxidase polypeptide VIa</fullName>
    </alternativeName>
</protein>
<evidence type="ECO:0000256" key="9">
    <source>
        <dbReference type="ARBA" id="ARBA00023128"/>
    </source>
</evidence>
<evidence type="ECO:0000256" key="11">
    <source>
        <dbReference type="RuleBase" id="RU004396"/>
    </source>
</evidence>
<evidence type="ECO:0000256" key="4">
    <source>
        <dbReference type="ARBA" id="ARBA00022692"/>
    </source>
</evidence>
<dbReference type="PANTHER" id="PTHR11504">
    <property type="entry name" value="CYTOCHROME C OXIDASE POLYPEPTIDE VIA"/>
    <property type="match status" value="1"/>
</dbReference>
<reference evidence="13 14" key="1">
    <citation type="submission" date="2023-08" db="EMBL/GenBank/DDBJ databases">
        <title>A Necator americanus chromosomal reference genome.</title>
        <authorList>
            <person name="Ilik V."/>
            <person name="Petrzelkova K.J."/>
            <person name="Pardy F."/>
            <person name="Fuh T."/>
            <person name="Niatou-Singa F.S."/>
            <person name="Gouil Q."/>
            <person name="Baker L."/>
            <person name="Ritchie M.E."/>
            <person name="Jex A.R."/>
            <person name="Gazzola D."/>
            <person name="Li H."/>
            <person name="Toshio Fujiwara R."/>
            <person name="Zhan B."/>
            <person name="Aroian R.V."/>
            <person name="Pafco B."/>
            <person name="Schwarz E.M."/>
        </authorList>
    </citation>
    <scope>NUCLEOTIDE SEQUENCE [LARGE SCALE GENOMIC DNA]</scope>
    <source>
        <strain evidence="13 14">Aroian</strain>
        <tissue evidence="13">Whole animal</tissue>
    </source>
</reference>
<evidence type="ECO:0000256" key="3">
    <source>
        <dbReference type="ARBA" id="ARBA00005553"/>
    </source>
</evidence>
<dbReference type="Gene3D" id="4.10.95.10">
    <property type="entry name" value="Cytochrome c oxidase, subunit VIa"/>
    <property type="match status" value="1"/>
</dbReference>
<keyword evidence="8" id="KW-0560">Oxidoreductase</keyword>
<evidence type="ECO:0000256" key="10">
    <source>
        <dbReference type="ARBA" id="ARBA00023136"/>
    </source>
</evidence>
<evidence type="ECO:0000256" key="8">
    <source>
        <dbReference type="ARBA" id="ARBA00023002"/>
    </source>
</evidence>
<name>A0ABR1CWP0_NECAM</name>
<evidence type="ECO:0000256" key="7">
    <source>
        <dbReference type="ARBA" id="ARBA00022989"/>
    </source>
</evidence>
<sequence>MLRLLPRVIISESRRNSSGSFYAGRDFDNYKKGFLTSLRSSHNSKETWKKIFYVASIPCLAITMYGAYKEHSHHKAQERPEYVEYPFMNVRNKPFPWGDGNHSLFHNPREQYVPGVGFEKERHEKD</sequence>
<comment type="pathway">
    <text evidence="2">Energy metabolism; oxidative phosphorylation.</text>
</comment>
<dbReference type="InterPro" id="IPR001349">
    <property type="entry name" value="Cyt_c_oxidase_su6a"/>
</dbReference>
<evidence type="ECO:0000256" key="12">
    <source>
        <dbReference type="RuleBase" id="RU004397"/>
    </source>
</evidence>
<dbReference type="PROSITE" id="PS01329">
    <property type="entry name" value="COX6A"/>
    <property type="match status" value="1"/>
</dbReference>
<evidence type="ECO:0000256" key="2">
    <source>
        <dbReference type="ARBA" id="ARBA00004673"/>
    </source>
</evidence>
<evidence type="ECO:0000313" key="13">
    <source>
        <dbReference type="EMBL" id="KAK6742332.1"/>
    </source>
</evidence>
<evidence type="ECO:0000313" key="14">
    <source>
        <dbReference type="Proteomes" id="UP001303046"/>
    </source>
</evidence>
<keyword evidence="5 12" id="KW-0999">Mitochondrion inner membrane</keyword>
<organism evidence="13 14">
    <name type="scientific">Necator americanus</name>
    <name type="common">Human hookworm</name>
    <dbReference type="NCBI Taxonomy" id="51031"/>
    <lineage>
        <taxon>Eukaryota</taxon>
        <taxon>Metazoa</taxon>
        <taxon>Ecdysozoa</taxon>
        <taxon>Nematoda</taxon>
        <taxon>Chromadorea</taxon>
        <taxon>Rhabditida</taxon>
        <taxon>Rhabditina</taxon>
        <taxon>Rhabditomorpha</taxon>
        <taxon>Strongyloidea</taxon>
        <taxon>Ancylostomatidae</taxon>
        <taxon>Bunostominae</taxon>
        <taxon>Necator</taxon>
    </lineage>
</organism>
<keyword evidence="7" id="KW-1133">Transmembrane helix</keyword>
<keyword evidence="9 12" id="KW-0496">Mitochondrion</keyword>
<dbReference type="SUPFAM" id="SSF81411">
    <property type="entry name" value="Mitochondrial cytochrome c oxidase subunit VIa"/>
    <property type="match status" value="1"/>
</dbReference>
<comment type="caution">
    <text evidence="13">The sequence shown here is derived from an EMBL/GenBank/DDBJ whole genome shotgun (WGS) entry which is preliminary data.</text>
</comment>
<dbReference type="PANTHER" id="PTHR11504:SF0">
    <property type="entry name" value="CYTOCHROME C OXIDASE SUBUNIT"/>
    <property type="match status" value="1"/>
</dbReference>
<proteinExistence type="inferred from homology"/>
<evidence type="ECO:0000256" key="5">
    <source>
        <dbReference type="ARBA" id="ARBA00022792"/>
    </source>
</evidence>
<keyword evidence="10 12" id="KW-0472">Membrane</keyword>
<dbReference type="EMBL" id="JAVFWL010000003">
    <property type="protein sequence ID" value="KAK6742332.1"/>
    <property type="molecule type" value="Genomic_DNA"/>
</dbReference>
<dbReference type="Pfam" id="PF02046">
    <property type="entry name" value="COX6A"/>
    <property type="match status" value="1"/>
</dbReference>
<keyword evidence="14" id="KW-1185">Reference proteome</keyword>
<dbReference type="Proteomes" id="UP001303046">
    <property type="component" value="Unassembled WGS sequence"/>
</dbReference>
<evidence type="ECO:0000256" key="1">
    <source>
        <dbReference type="ARBA" id="ARBA00004434"/>
    </source>
</evidence>
<dbReference type="InterPro" id="IPR036418">
    <property type="entry name" value="Cyt_c_oxidase_su6a_sf"/>
</dbReference>
<comment type="similarity">
    <text evidence="3 11">Belongs to the cytochrome c oxidase subunit 6A family.</text>
</comment>